<proteinExistence type="predicted"/>
<evidence type="ECO:0000256" key="3">
    <source>
        <dbReference type="ARBA" id="ARBA00023237"/>
    </source>
</evidence>
<evidence type="ECO:0000256" key="2">
    <source>
        <dbReference type="ARBA" id="ARBA00023136"/>
    </source>
</evidence>
<dbReference type="PROSITE" id="PS51257">
    <property type="entry name" value="PROKAR_LIPOPROTEIN"/>
    <property type="match status" value="1"/>
</dbReference>
<dbReference type="PRINTS" id="PR01021">
    <property type="entry name" value="OMPADOMAIN"/>
</dbReference>
<dbReference type="Pfam" id="PF00691">
    <property type="entry name" value="OmpA"/>
    <property type="match status" value="1"/>
</dbReference>
<protein>
    <submittedName>
        <fullName evidence="7">Peptidoglycan-associated lipoprotein</fullName>
    </submittedName>
</protein>
<dbReference type="CDD" id="cd07185">
    <property type="entry name" value="OmpA_C-like"/>
    <property type="match status" value="1"/>
</dbReference>
<feature type="signal peptide" evidence="5">
    <location>
        <begin position="1"/>
        <end position="20"/>
    </location>
</feature>
<keyword evidence="2 4" id="KW-0472">Membrane</keyword>
<dbReference type="InterPro" id="IPR006690">
    <property type="entry name" value="OMPA-like_CS"/>
</dbReference>
<dbReference type="GO" id="GO:0009279">
    <property type="term" value="C:cell outer membrane"/>
    <property type="evidence" value="ECO:0007669"/>
    <property type="project" value="UniProtKB-SubCell"/>
</dbReference>
<gene>
    <name evidence="7" type="ORF">EVA92_00730</name>
</gene>
<dbReference type="InterPro" id="IPR006664">
    <property type="entry name" value="OMP_bac"/>
</dbReference>
<reference evidence="7 8" key="1">
    <citation type="submission" date="2019-02" db="EMBL/GenBank/DDBJ databases">
        <title>Prokaryotic population dynamics and viral predation in marine succession experiment using metagenomics: the confinement effect.</title>
        <authorList>
            <person name="Haro-Moreno J.M."/>
            <person name="Rodriguez-Valera F."/>
            <person name="Lopez-Perez M."/>
        </authorList>
    </citation>
    <scope>NUCLEOTIDE SEQUENCE [LARGE SCALE GENOMIC DNA]</scope>
    <source>
        <strain evidence="7">MED-G159</strain>
    </source>
</reference>
<dbReference type="EMBL" id="SHBE01000001">
    <property type="protein sequence ID" value="RZO27301.1"/>
    <property type="molecule type" value="Genomic_DNA"/>
</dbReference>
<accession>A0A520N1F1</accession>
<feature type="domain" description="OmpA-like" evidence="6">
    <location>
        <begin position="46"/>
        <end position="161"/>
    </location>
</feature>
<dbReference type="PROSITE" id="PS51123">
    <property type="entry name" value="OMPA_2"/>
    <property type="match status" value="1"/>
</dbReference>
<evidence type="ECO:0000256" key="5">
    <source>
        <dbReference type="SAM" id="SignalP"/>
    </source>
</evidence>
<keyword evidence="3" id="KW-0998">Cell outer membrane</keyword>
<dbReference type="Gene3D" id="3.30.1330.60">
    <property type="entry name" value="OmpA-like domain"/>
    <property type="match status" value="1"/>
</dbReference>
<evidence type="ECO:0000256" key="1">
    <source>
        <dbReference type="ARBA" id="ARBA00004442"/>
    </source>
</evidence>
<feature type="chain" id="PRO_5021936732" evidence="5">
    <location>
        <begin position="21"/>
        <end position="161"/>
    </location>
</feature>
<comment type="subcellular location">
    <subcellularLocation>
        <location evidence="1">Cell outer membrane</location>
    </subcellularLocation>
</comment>
<dbReference type="Proteomes" id="UP000315825">
    <property type="component" value="Unassembled WGS sequence"/>
</dbReference>
<dbReference type="SUPFAM" id="SSF103088">
    <property type="entry name" value="OmpA-like"/>
    <property type="match status" value="1"/>
</dbReference>
<keyword evidence="7" id="KW-0449">Lipoprotein</keyword>
<name>A0A520N1F1_9GAMM</name>
<evidence type="ECO:0000259" key="6">
    <source>
        <dbReference type="PROSITE" id="PS51123"/>
    </source>
</evidence>
<dbReference type="InterPro" id="IPR050330">
    <property type="entry name" value="Bact_OuterMem_StrucFunc"/>
</dbReference>
<dbReference type="InterPro" id="IPR006665">
    <property type="entry name" value="OmpA-like"/>
</dbReference>
<sequence length="161" mass="18187">MKYIAIIFSLIFIFSCSTISLETVEDQKTKTVDITNNQKSGFTVGEDLDLGDPSVRIFFDYDDDKLREESLSELLGISRVLRDNSSFILMVEGHADERGSREYNLALSERRAKAVKDFLSSSGVSSFNIEVVGYGEERPVKIGSNEESWALNRRAELFLLK</sequence>
<dbReference type="AlphaFoldDB" id="A0A520N1F1"/>
<dbReference type="PANTHER" id="PTHR30329">
    <property type="entry name" value="STATOR ELEMENT OF FLAGELLAR MOTOR COMPLEX"/>
    <property type="match status" value="1"/>
</dbReference>
<comment type="caution">
    <text evidence="7">The sequence shown here is derived from an EMBL/GenBank/DDBJ whole genome shotgun (WGS) entry which is preliminary data.</text>
</comment>
<keyword evidence="5" id="KW-0732">Signal</keyword>
<evidence type="ECO:0000256" key="4">
    <source>
        <dbReference type="PROSITE-ProRule" id="PRU00473"/>
    </source>
</evidence>
<dbReference type="PROSITE" id="PS01068">
    <property type="entry name" value="OMPA_1"/>
    <property type="match status" value="1"/>
</dbReference>
<evidence type="ECO:0000313" key="7">
    <source>
        <dbReference type="EMBL" id="RZO27301.1"/>
    </source>
</evidence>
<evidence type="ECO:0000313" key="8">
    <source>
        <dbReference type="Proteomes" id="UP000315825"/>
    </source>
</evidence>
<dbReference type="InterPro" id="IPR036737">
    <property type="entry name" value="OmpA-like_sf"/>
</dbReference>
<dbReference type="PANTHER" id="PTHR30329:SF21">
    <property type="entry name" value="LIPOPROTEIN YIAD-RELATED"/>
    <property type="match status" value="1"/>
</dbReference>
<organism evidence="7 8">
    <name type="scientific">SAR86 cluster bacterium</name>
    <dbReference type="NCBI Taxonomy" id="2030880"/>
    <lineage>
        <taxon>Bacteria</taxon>
        <taxon>Pseudomonadati</taxon>
        <taxon>Pseudomonadota</taxon>
        <taxon>Gammaproteobacteria</taxon>
        <taxon>SAR86 cluster</taxon>
    </lineage>
</organism>